<feature type="chain" id="PRO_5027809953" description="Secreted protein" evidence="2">
    <location>
        <begin position="23"/>
        <end position="191"/>
    </location>
</feature>
<keyword evidence="2" id="KW-0732">Signal</keyword>
<organism evidence="3 4">
    <name type="scientific">Heterotrigona itama</name>
    <dbReference type="NCBI Taxonomy" id="395501"/>
    <lineage>
        <taxon>Eukaryota</taxon>
        <taxon>Metazoa</taxon>
        <taxon>Ecdysozoa</taxon>
        <taxon>Arthropoda</taxon>
        <taxon>Hexapoda</taxon>
        <taxon>Insecta</taxon>
        <taxon>Pterygota</taxon>
        <taxon>Neoptera</taxon>
        <taxon>Endopterygota</taxon>
        <taxon>Hymenoptera</taxon>
        <taxon>Apocrita</taxon>
        <taxon>Aculeata</taxon>
        <taxon>Apoidea</taxon>
        <taxon>Anthophila</taxon>
        <taxon>Apidae</taxon>
        <taxon>Heterotrigona</taxon>
    </lineage>
</organism>
<comment type="caution">
    <text evidence="3">The sequence shown here is derived from an EMBL/GenBank/DDBJ whole genome shotgun (WGS) entry which is preliminary data.</text>
</comment>
<evidence type="ECO:0000313" key="4">
    <source>
        <dbReference type="Proteomes" id="UP000752696"/>
    </source>
</evidence>
<keyword evidence="1" id="KW-1133">Transmembrane helix</keyword>
<accession>A0A6V7H021</accession>
<gene>
    <name evidence="3" type="ORF">MHI_LOCUS310356</name>
</gene>
<dbReference type="EMBL" id="CAJDYZ010005616">
    <property type="protein sequence ID" value="CAD1472626.1"/>
    <property type="molecule type" value="Genomic_DNA"/>
</dbReference>
<feature type="non-terminal residue" evidence="3">
    <location>
        <position position="191"/>
    </location>
</feature>
<keyword evidence="1" id="KW-0812">Transmembrane</keyword>
<sequence>RVQTNLVCHCFLLLVCVSHASASELTFDEVNALPETNEYEDASTINTALQTYRHPRMYRRGYHEDHGSIHQDDDDDHHDDNHMEDEEHAMKAMGTAKVDYWGGYYDFLINEGSYKFWAVFQLATAALLIYSGFAALYYAKVNPPPIDDEFDDILRRRRRRSLSILPRDRSFCGLDSATFQRIIDAVAREIH</sequence>
<feature type="transmembrane region" description="Helical" evidence="1">
    <location>
        <begin position="116"/>
        <end position="139"/>
    </location>
</feature>
<evidence type="ECO:0000313" key="3">
    <source>
        <dbReference type="EMBL" id="CAD1472626.1"/>
    </source>
</evidence>
<reference evidence="3" key="1">
    <citation type="submission" date="2020-07" db="EMBL/GenBank/DDBJ databases">
        <authorList>
            <person name="Nazaruddin N."/>
        </authorList>
    </citation>
    <scope>NUCLEOTIDE SEQUENCE</scope>
</reference>
<proteinExistence type="predicted"/>
<protein>
    <recommendedName>
        <fullName evidence="5">Secreted protein</fullName>
    </recommendedName>
</protein>
<evidence type="ECO:0000256" key="1">
    <source>
        <dbReference type="SAM" id="Phobius"/>
    </source>
</evidence>
<keyword evidence="4" id="KW-1185">Reference proteome</keyword>
<name>A0A6V7H021_9HYME</name>
<evidence type="ECO:0008006" key="5">
    <source>
        <dbReference type="Google" id="ProtNLM"/>
    </source>
</evidence>
<dbReference type="AlphaFoldDB" id="A0A6V7H021"/>
<keyword evidence="1" id="KW-0472">Membrane</keyword>
<feature type="signal peptide" evidence="2">
    <location>
        <begin position="1"/>
        <end position="22"/>
    </location>
</feature>
<dbReference type="OrthoDB" id="7614304at2759"/>
<evidence type="ECO:0000256" key="2">
    <source>
        <dbReference type="SAM" id="SignalP"/>
    </source>
</evidence>
<dbReference type="Proteomes" id="UP000752696">
    <property type="component" value="Unassembled WGS sequence"/>
</dbReference>